<protein>
    <recommendedName>
        <fullName evidence="4">Protein kinase domain-containing protein</fullName>
    </recommendedName>
</protein>
<organism evidence="2 3">
    <name type="scientific">Dentipellis fragilis</name>
    <dbReference type="NCBI Taxonomy" id="205917"/>
    <lineage>
        <taxon>Eukaryota</taxon>
        <taxon>Fungi</taxon>
        <taxon>Dikarya</taxon>
        <taxon>Basidiomycota</taxon>
        <taxon>Agaricomycotina</taxon>
        <taxon>Agaricomycetes</taxon>
        <taxon>Russulales</taxon>
        <taxon>Hericiaceae</taxon>
        <taxon>Dentipellis</taxon>
    </lineage>
</organism>
<gene>
    <name evidence="2" type="ORF">EVG20_g8326</name>
</gene>
<dbReference type="Proteomes" id="UP000298327">
    <property type="component" value="Unassembled WGS sequence"/>
</dbReference>
<dbReference type="AlphaFoldDB" id="A0A4Y9Y7E9"/>
<evidence type="ECO:0000313" key="3">
    <source>
        <dbReference type="Proteomes" id="UP000298327"/>
    </source>
</evidence>
<reference evidence="2 3" key="1">
    <citation type="submission" date="2019-02" db="EMBL/GenBank/DDBJ databases">
        <title>Genome sequencing of the rare red list fungi Dentipellis fragilis.</title>
        <authorList>
            <person name="Buettner E."/>
            <person name="Kellner H."/>
        </authorList>
    </citation>
    <scope>NUCLEOTIDE SEQUENCE [LARGE SCALE GENOMIC DNA]</scope>
    <source>
        <strain evidence="2 3">DSM 105465</strain>
    </source>
</reference>
<sequence length="211" mass="23247">MDKLPSVPYTPSPAAASSTSTSTPDPGRTPFKYKCMLRDDTRGTTFLARLDSGANIVVKYVERYGVEVHRTLADAGYAPKLLYFGSPYPDIAGYSYTGAHMVVMEYIEGETSPESLTEDECDALSDAVDVLHRAGYVNGDVRVLNLILPVDGGVKIIDFDWAGKDGEVVYPSDLTEGVVWHPEVDPKSQRTLIAIRKEHGRFMLRQLLSEV</sequence>
<name>A0A4Y9Y7E9_9AGAM</name>
<evidence type="ECO:0008006" key="4">
    <source>
        <dbReference type="Google" id="ProtNLM"/>
    </source>
</evidence>
<dbReference type="SUPFAM" id="SSF56112">
    <property type="entry name" value="Protein kinase-like (PK-like)"/>
    <property type="match status" value="1"/>
</dbReference>
<dbReference type="EMBL" id="SEOQ01000710">
    <property type="protein sequence ID" value="TFY57990.1"/>
    <property type="molecule type" value="Genomic_DNA"/>
</dbReference>
<accession>A0A4Y9Y7E9</accession>
<comment type="caution">
    <text evidence="2">The sequence shown here is derived from an EMBL/GenBank/DDBJ whole genome shotgun (WGS) entry which is preliminary data.</text>
</comment>
<keyword evidence="3" id="KW-1185">Reference proteome</keyword>
<evidence type="ECO:0000313" key="2">
    <source>
        <dbReference type="EMBL" id="TFY57990.1"/>
    </source>
</evidence>
<dbReference type="OrthoDB" id="4062651at2759"/>
<evidence type="ECO:0000256" key="1">
    <source>
        <dbReference type="SAM" id="MobiDB-lite"/>
    </source>
</evidence>
<proteinExistence type="predicted"/>
<feature type="region of interest" description="Disordered" evidence="1">
    <location>
        <begin position="1"/>
        <end position="30"/>
    </location>
</feature>
<dbReference type="InterPro" id="IPR011009">
    <property type="entry name" value="Kinase-like_dom_sf"/>
</dbReference>